<dbReference type="PANTHER" id="PTHR43581">
    <property type="entry name" value="ATP/GTP PHOSPHATASE"/>
    <property type="match status" value="1"/>
</dbReference>
<dbReference type="InterPro" id="IPR051396">
    <property type="entry name" value="Bact_Antivir_Def_Nuclease"/>
</dbReference>
<dbReference type="Pfam" id="PF13476">
    <property type="entry name" value="AAA_23"/>
    <property type="match status" value="1"/>
</dbReference>
<dbReference type="SUPFAM" id="SSF52540">
    <property type="entry name" value="P-loop containing nucleoside triphosphate hydrolases"/>
    <property type="match status" value="1"/>
</dbReference>
<gene>
    <name evidence="2" type="ORF">KL86CLO1_11148</name>
</gene>
<dbReference type="InterPro" id="IPR027417">
    <property type="entry name" value="P-loop_NTPase"/>
</dbReference>
<sequence>MELKMEITNVKCIKKLQFTFPLDSGIYAITGENGCGKSTLIACASTVFYQMPMYDYFGRPNGAIINFSIDAAIRGWNYTNNHWNKANTGNPMKINGFYEGSIIFGNRFKDTSFSVIRILDELQKNDLQTADDFVRTNLGLILHNNPEYYKKLYVLKKTVAMKQKLSGDPYFIETLQGDLISQARMSTGENLLVSVLHSLKILHNKRTIHNDGRPCIVFLDEIELALHSSALRRLILFLKEIANFLNLAIFFSTHSLELLREIKPQNIYYLQYNVDDSISVTNPCYPAYATRNLYSDDGYGNDMVILVEDDLAKIIVEKIMFNKCLLQNIRVKVLPTGGWTNTITMAYDITSTNLLLKGTKLAIVLDKDIQKDVPAFIRNHKECSGLKIDFLPIKSLEKYLRDNLFIKVDAAFFSELDSYIFLKTPLAELLNKYKRENKKDDSDGKILYGYLLNELKSMRKDRDDLAEVVVRYIMIHEATEVSELEEYLKGKIQG</sequence>
<dbReference type="InterPro" id="IPR038729">
    <property type="entry name" value="Rad50/SbcC_AAA"/>
</dbReference>
<proteinExistence type="predicted"/>
<dbReference type="AlphaFoldDB" id="A0A212JIA5"/>
<dbReference type="Gene3D" id="3.40.50.300">
    <property type="entry name" value="P-loop containing nucleotide triphosphate hydrolases"/>
    <property type="match status" value="2"/>
</dbReference>
<dbReference type="PANTHER" id="PTHR43581:SF3">
    <property type="entry name" value="AAA+ ATPASE DOMAIN-CONTAINING PROTEIN"/>
    <property type="match status" value="1"/>
</dbReference>
<dbReference type="GO" id="GO:0006302">
    <property type="term" value="P:double-strand break repair"/>
    <property type="evidence" value="ECO:0007669"/>
    <property type="project" value="InterPro"/>
</dbReference>
<feature type="domain" description="AAA+ ATPase" evidence="1">
    <location>
        <begin position="23"/>
        <end position="273"/>
    </location>
</feature>
<evidence type="ECO:0000259" key="1">
    <source>
        <dbReference type="SMART" id="SM00382"/>
    </source>
</evidence>
<dbReference type="GO" id="GO:0016887">
    <property type="term" value="F:ATP hydrolysis activity"/>
    <property type="evidence" value="ECO:0007669"/>
    <property type="project" value="InterPro"/>
</dbReference>
<dbReference type="Pfam" id="PF13304">
    <property type="entry name" value="AAA_21"/>
    <property type="match status" value="1"/>
</dbReference>
<dbReference type="SMART" id="SM00382">
    <property type="entry name" value="AAA"/>
    <property type="match status" value="1"/>
</dbReference>
<dbReference type="InterPro" id="IPR003593">
    <property type="entry name" value="AAA+_ATPase"/>
</dbReference>
<organism evidence="2">
    <name type="scientific">uncultured Eubacteriales bacterium</name>
    <dbReference type="NCBI Taxonomy" id="172733"/>
    <lineage>
        <taxon>Bacteria</taxon>
        <taxon>Bacillati</taxon>
        <taxon>Bacillota</taxon>
        <taxon>Clostridia</taxon>
        <taxon>Eubacteriales</taxon>
        <taxon>environmental samples</taxon>
    </lineage>
</organism>
<dbReference type="GO" id="GO:0005524">
    <property type="term" value="F:ATP binding"/>
    <property type="evidence" value="ECO:0007669"/>
    <property type="project" value="InterPro"/>
</dbReference>
<dbReference type="InterPro" id="IPR003959">
    <property type="entry name" value="ATPase_AAA_core"/>
</dbReference>
<accession>A0A212JIA5</accession>
<name>A0A212JIA5_9FIRM</name>
<dbReference type="EMBL" id="FLUN01000001">
    <property type="protein sequence ID" value="SBV99166.1"/>
    <property type="molecule type" value="Genomic_DNA"/>
</dbReference>
<reference evidence="2" key="1">
    <citation type="submission" date="2016-04" db="EMBL/GenBank/DDBJ databases">
        <authorList>
            <person name="Evans L.H."/>
            <person name="Alamgir A."/>
            <person name="Owens N."/>
            <person name="Weber N.D."/>
            <person name="Virtaneva K."/>
            <person name="Barbian K."/>
            <person name="Babar A."/>
            <person name="Rosenke K."/>
        </authorList>
    </citation>
    <scope>NUCLEOTIDE SEQUENCE</scope>
    <source>
        <strain evidence="2">86</strain>
    </source>
</reference>
<evidence type="ECO:0000313" key="2">
    <source>
        <dbReference type="EMBL" id="SBV99166.1"/>
    </source>
</evidence>
<protein>
    <recommendedName>
        <fullName evidence="1">AAA+ ATPase domain-containing protein</fullName>
    </recommendedName>
</protein>